<evidence type="ECO:0000313" key="2">
    <source>
        <dbReference type="Proteomes" id="UP000261875"/>
    </source>
</evidence>
<proteinExistence type="predicted"/>
<dbReference type="OrthoDB" id="6638571at2"/>
<keyword evidence="2" id="KW-1185">Reference proteome</keyword>
<accession>A0A2U8I3E8</accession>
<evidence type="ECO:0000313" key="1">
    <source>
        <dbReference type="EMBL" id="AWK13628.1"/>
    </source>
</evidence>
<protein>
    <submittedName>
        <fullName evidence="1">Uncharacterized protein</fullName>
    </submittedName>
</protein>
<sequence length="191" mass="21248">MLVFSGFSGSAGYADPELFTNKLKSILQNAVKEHGYNNLLVVAGATSSGIGEVYKIAEEMEIRTLGIVSEQAKKHPKDISPSCNDVVYIPDPENNWKVLYEEKEEKKSYMVYVCKDKGEFYALGGGDVAVSELIEAESSGIKTTVLKFDRHPTDTESILKKNPEADPHPVNTYYDNEIKERPMSDLSIKYA</sequence>
<dbReference type="Proteomes" id="UP000261875">
    <property type="component" value="Chromosome"/>
</dbReference>
<name>A0A2U8I3E8_9GAMM</name>
<dbReference type="KEGG" id="fsm:CCS41_02545"/>
<dbReference type="EMBL" id="CP021659">
    <property type="protein sequence ID" value="AWK13628.1"/>
    <property type="molecule type" value="Genomic_DNA"/>
</dbReference>
<reference evidence="1 2" key="1">
    <citation type="submission" date="2017-05" db="EMBL/GenBank/DDBJ databases">
        <title>Genome sequence of Candidatus Fukatsuia symbiotica and Candidatus Hamiltonella defensa from Acyrthosiphon pisum strain 5D.</title>
        <authorList>
            <person name="Patel V.A."/>
            <person name="Chevignon G."/>
            <person name="Russell J.A."/>
            <person name="Oliver K.M."/>
        </authorList>
    </citation>
    <scope>NUCLEOTIDE SEQUENCE [LARGE SCALE GENOMIC DNA]</scope>
    <source>
        <strain evidence="1 2">5D</strain>
    </source>
</reference>
<organism evidence="1 2">
    <name type="scientific">Candidatus Fukatsuia symbiotica</name>
    <dbReference type="NCBI Taxonomy" id="1878942"/>
    <lineage>
        <taxon>Bacteria</taxon>
        <taxon>Pseudomonadati</taxon>
        <taxon>Pseudomonadota</taxon>
        <taxon>Gammaproteobacteria</taxon>
        <taxon>Enterobacterales</taxon>
        <taxon>Yersiniaceae</taxon>
        <taxon>Candidatus Fukatsuia</taxon>
    </lineage>
</organism>
<dbReference type="AlphaFoldDB" id="A0A2U8I3E8"/>
<gene>
    <name evidence="1" type="ORF">CCS41_02545</name>
</gene>